<dbReference type="PANTHER" id="PTHR10799">
    <property type="entry name" value="SNF2/RAD54 HELICASE FAMILY"/>
    <property type="match status" value="1"/>
</dbReference>
<dbReference type="OrthoDB" id="9760715at2"/>
<dbReference type="PROSITE" id="PS51192">
    <property type="entry name" value="HELICASE_ATP_BIND_1"/>
    <property type="match status" value="1"/>
</dbReference>
<evidence type="ECO:0000256" key="2">
    <source>
        <dbReference type="PROSITE-ProRule" id="PRU00325"/>
    </source>
</evidence>
<sequence>MLKDITIKSLASDTVYKRGLDYYRERVVDDLTALNEAKTEWQAYVYGSENYEVYIKLNRRGDNVEEYDCDCPAAKQYLGACKHVVATLLAIQDEQEMDLPRSLSAEFAKLGVTTGRNMLKQKEKEQQERQSLASQRMFSFFREAAEADKARITVGQAEYAHLVPRLFVDEYYGTYKRWLEFRFGLDKLYVVKNAASFVEAMEKGEDWQLGTKNKVNLSQVHWGDEQSAQIYALLQKYYRTEQGMFAAGSTNHYYYMSYHSYLFDQKQFRLSEDALAEFLAIMGDSPFELRLNGAEMETVQALQGNPHIELELQENEGYGELLVSDAEIVPLDESCRFVYQEGKIFQTEKKFAQGLQPLLRTFEAAEKVKIRPQDMTAFFGQVLPQIEKAAEIKIAPKFMEEYVVHPLTAELYIDYEGDGIAVRPKFAYGDAVFNPLVETEPPLRDGRKLVRDEQKEQEVILRLTHYGFKKKRDQMVQRDEEKSYEFLTEELPNLPEWVDVFYSDAFANRPVRPMPKVTAGVSVNDSDLLEVTFNAKDLDFNELMEILDSYRQKRKYHRLRDKSFITLGDQQMQAIADFVDNTGIAASKAQGMKVELPLSQAMYLDELARADEALRLERSKEFRTIVRDIRHPEESTAEVPESLRGILREYQVTGFSWLSTLSQYHLGGILADDMGLGKTLQVITFLVSQQDYKEPPSLVIAPTSLMYNWLEEIARFAPELKACAVAGTKAERQKILDEADASFDVLITTYNMLKRDIDMYEKRRFRYAFLDEAQHIKNPTTQNARAVKRLKTSGYFALTGTPIENTLTELWSIFDFLMPGYLLSHKKFKDRYETPIVREQDERSLKDLKRHVMPFILRRMKKDVLTELPDKVERKMVSSMTPKQEKVYQGWFLKSQKEFAQQLAAGDDSRIKILAILTRLRQIACDPAMFLEGYTGGSGKLDQLEEVVSEAVEGGHRILIFSQFTTMLAHIGERLKQQGIGYYYLDGSTPSLERIRLVKAFNEGATPVFLISLKAGGTGLNLTGADMVIHFDPWWNPAVEDQATDRAYRLGQKNNVQVIRMLAKGTVEEKIYELQQKKKSLIDQMIQPGENFLSRLTDEEIRELFQK</sequence>
<dbReference type="GO" id="GO:0005524">
    <property type="term" value="F:ATP binding"/>
    <property type="evidence" value="ECO:0007669"/>
    <property type="project" value="InterPro"/>
</dbReference>
<evidence type="ECO:0000313" key="6">
    <source>
        <dbReference type="EMBL" id="SEA26509.1"/>
    </source>
</evidence>
<feature type="domain" description="Helicase ATP-binding" evidence="4">
    <location>
        <begin position="659"/>
        <end position="820"/>
    </location>
</feature>
<keyword evidence="2" id="KW-0863">Zinc-finger</keyword>
<keyword evidence="1" id="KW-0378">Hydrolase</keyword>
<dbReference type="InterPro" id="IPR007527">
    <property type="entry name" value="Znf_SWIM"/>
</dbReference>
<dbReference type="Gene3D" id="3.40.50.10810">
    <property type="entry name" value="Tandem AAA-ATPase domain"/>
    <property type="match status" value="1"/>
</dbReference>
<feature type="domain" description="Helicase C-terminal" evidence="5">
    <location>
        <begin position="943"/>
        <end position="1100"/>
    </location>
</feature>
<keyword evidence="2" id="KW-0862">Zinc</keyword>
<dbReference type="PROSITE" id="PS50966">
    <property type="entry name" value="ZF_SWIM"/>
    <property type="match status" value="1"/>
</dbReference>
<evidence type="ECO:0000313" key="7">
    <source>
        <dbReference type="Proteomes" id="UP000183469"/>
    </source>
</evidence>
<dbReference type="EMBL" id="FNQG01000012">
    <property type="protein sequence ID" value="SEA26509.1"/>
    <property type="molecule type" value="Genomic_DNA"/>
</dbReference>
<accession>A0A1H3ZS32</accession>
<dbReference type="RefSeq" id="WP_074673122.1">
    <property type="nucleotide sequence ID" value="NZ_FNQG01000012.1"/>
</dbReference>
<dbReference type="FunFam" id="3.40.50.10810:FF:000054">
    <property type="entry name" value="Helicase, Snf2 family"/>
    <property type="match status" value="1"/>
</dbReference>
<dbReference type="InterPro" id="IPR038718">
    <property type="entry name" value="SNF2-like_sf"/>
</dbReference>
<dbReference type="SUPFAM" id="SSF52540">
    <property type="entry name" value="P-loop containing nucleoside triphosphate hydrolases"/>
    <property type="match status" value="2"/>
</dbReference>
<evidence type="ECO:0000259" key="4">
    <source>
        <dbReference type="PROSITE" id="PS51192"/>
    </source>
</evidence>
<dbReference type="Pfam" id="PF08455">
    <property type="entry name" value="SNF2_assoc"/>
    <property type="match status" value="1"/>
</dbReference>
<dbReference type="Proteomes" id="UP000183469">
    <property type="component" value="Unassembled WGS sequence"/>
</dbReference>
<dbReference type="Pfam" id="PF00176">
    <property type="entry name" value="SNF2-rel_dom"/>
    <property type="match status" value="1"/>
</dbReference>
<dbReference type="InterPro" id="IPR049730">
    <property type="entry name" value="SNF2/RAD54-like_C"/>
</dbReference>
<name>A0A1H3ZS32_SELRU</name>
<dbReference type="CDD" id="cd18012">
    <property type="entry name" value="DEXQc_arch_SWI2_SNF2"/>
    <property type="match status" value="1"/>
</dbReference>
<dbReference type="InterPro" id="IPR014001">
    <property type="entry name" value="Helicase_ATP-bd"/>
</dbReference>
<dbReference type="GO" id="GO:0004386">
    <property type="term" value="F:helicase activity"/>
    <property type="evidence" value="ECO:0007669"/>
    <property type="project" value="UniProtKB-KW"/>
</dbReference>
<organism evidence="6 7">
    <name type="scientific">Selenomonas ruminantium</name>
    <dbReference type="NCBI Taxonomy" id="971"/>
    <lineage>
        <taxon>Bacteria</taxon>
        <taxon>Bacillati</taxon>
        <taxon>Bacillota</taxon>
        <taxon>Negativicutes</taxon>
        <taxon>Selenomonadales</taxon>
        <taxon>Selenomonadaceae</taxon>
        <taxon>Selenomonas</taxon>
    </lineage>
</organism>
<keyword evidence="2" id="KW-0479">Metal-binding</keyword>
<dbReference type="Pfam" id="PF04434">
    <property type="entry name" value="SWIM"/>
    <property type="match status" value="1"/>
</dbReference>
<dbReference type="AlphaFoldDB" id="A0A1H3ZS32"/>
<keyword evidence="6" id="KW-0067">ATP-binding</keyword>
<dbReference type="GO" id="GO:0008270">
    <property type="term" value="F:zinc ion binding"/>
    <property type="evidence" value="ECO:0007669"/>
    <property type="project" value="UniProtKB-KW"/>
</dbReference>
<keyword evidence="6" id="KW-0347">Helicase</keyword>
<dbReference type="InterPro" id="IPR013663">
    <property type="entry name" value="Helicase_SWF/SNF/SWI_bac"/>
</dbReference>
<reference evidence="6 7" key="1">
    <citation type="submission" date="2016-10" db="EMBL/GenBank/DDBJ databases">
        <authorList>
            <person name="de Groot N.N."/>
        </authorList>
    </citation>
    <scope>NUCLEOTIDE SEQUENCE [LARGE SCALE GENOMIC DNA]</scope>
    <source>
        <strain evidence="6 7">DSM 2872</strain>
    </source>
</reference>
<keyword evidence="6" id="KW-0547">Nucleotide-binding</keyword>
<dbReference type="InterPro" id="IPR000330">
    <property type="entry name" value="SNF2_N"/>
</dbReference>
<proteinExistence type="predicted"/>
<dbReference type="Pfam" id="PF00271">
    <property type="entry name" value="Helicase_C"/>
    <property type="match status" value="1"/>
</dbReference>
<protein>
    <submittedName>
        <fullName evidence="6">Superfamily II DNA or RNA helicase, SNF2 family</fullName>
    </submittedName>
</protein>
<dbReference type="GO" id="GO:0016787">
    <property type="term" value="F:hydrolase activity"/>
    <property type="evidence" value="ECO:0007669"/>
    <property type="project" value="UniProtKB-KW"/>
</dbReference>
<dbReference type="CDD" id="cd18793">
    <property type="entry name" value="SF2_C_SNF"/>
    <property type="match status" value="1"/>
</dbReference>
<dbReference type="InterPro" id="IPR001650">
    <property type="entry name" value="Helicase_C-like"/>
</dbReference>
<evidence type="ECO:0000259" key="3">
    <source>
        <dbReference type="PROSITE" id="PS50966"/>
    </source>
</evidence>
<dbReference type="SMART" id="SM00490">
    <property type="entry name" value="HELICc"/>
    <property type="match status" value="1"/>
</dbReference>
<dbReference type="FunFam" id="3.40.50.300:FF:000533">
    <property type="entry name" value="Helicase, Snf2 family"/>
    <property type="match status" value="1"/>
</dbReference>
<dbReference type="InterPro" id="IPR027417">
    <property type="entry name" value="P-loop_NTPase"/>
</dbReference>
<dbReference type="SMART" id="SM00487">
    <property type="entry name" value="DEXDc"/>
    <property type="match status" value="1"/>
</dbReference>
<dbReference type="PROSITE" id="PS51194">
    <property type="entry name" value="HELICASE_CTER"/>
    <property type="match status" value="1"/>
</dbReference>
<evidence type="ECO:0000259" key="5">
    <source>
        <dbReference type="PROSITE" id="PS51194"/>
    </source>
</evidence>
<feature type="domain" description="SWIM-type" evidence="3">
    <location>
        <begin position="51"/>
        <end position="92"/>
    </location>
</feature>
<evidence type="ECO:0000256" key="1">
    <source>
        <dbReference type="ARBA" id="ARBA00022801"/>
    </source>
</evidence>
<dbReference type="Gene3D" id="3.40.50.300">
    <property type="entry name" value="P-loop containing nucleotide triphosphate hydrolases"/>
    <property type="match status" value="1"/>
</dbReference>
<gene>
    <name evidence="6" type="ORF">SAMN05660648_02573</name>
</gene>